<keyword evidence="3 4" id="KW-0808">Transferase</keyword>
<comment type="similarity">
    <text evidence="1 4">Belongs to the UDP-glycosyltransferase family.</text>
</comment>
<organism evidence="6 7">
    <name type="scientific">Escallonia rubra</name>
    <dbReference type="NCBI Taxonomy" id="112253"/>
    <lineage>
        <taxon>Eukaryota</taxon>
        <taxon>Viridiplantae</taxon>
        <taxon>Streptophyta</taxon>
        <taxon>Embryophyta</taxon>
        <taxon>Tracheophyta</taxon>
        <taxon>Spermatophyta</taxon>
        <taxon>Magnoliopsida</taxon>
        <taxon>eudicotyledons</taxon>
        <taxon>Gunneridae</taxon>
        <taxon>Pentapetalae</taxon>
        <taxon>asterids</taxon>
        <taxon>campanulids</taxon>
        <taxon>Escalloniales</taxon>
        <taxon>Escalloniaceae</taxon>
        <taxon>Escallonia</taxon>
    </lineage>
</organism>
<dbReference type="Pfam" id="PF00201">
    <property type="entry name" value="UDPGT"/>
    <property type="match status" value="1"/>
</dbReference>
<comment type="caution">
    <text evidence="6">The sequence shown here is derived from an EMBL/GenBank/DDBJ whole genome shotgun (WGS) entry which is preliminary data.</text>
</comment>
<dbReference type="InterPro" id="IPR002213">
    <property type="entry name" value="UDP_glucos_trans"/>
</dbReference>
<dbReference type="PANTHER" id="PTHR48047">
    <property type="entry name" value="GLYCOSYLTRANSFERASE"/>
    <property type="match status" value="1"/>
</dbReference>
<keyword evidence="2 4" id="KW-0328">Glycosyltransferase</keyword>
<evidence type="ECO:0000256" key="2">
    <source>
        <dbReference type="ARBA" id="ARBA00022676"/>
    </source>
</evidence>
<evidence type="ECO:0000256" key="1">
    <source>
        <dbReference type="ARBA" id="ARBA00009995"/>
    </source>
</evidence>
<dbReference type="Proteomes" id="UP001187471">
    <property type="component" value="Unassembled WGS sequence"/>
</dbReference>
<dbReference type="SUPFAM" id="SSF53756">
    <property type="entry name" value="UDP-Glycosyltransferase/glycogen phosphorylase"/>
    <property type="match status" value="1"/>
</dbReference>
<dbReference type="EC" id="2.4.1.-" evidence="5"/>
<evidence type="ECO:0000256" key="5">
    <source>
        <dbReference type="RuleBase" id="RU362057"/>
    </source>
</evidence>
<dbReference type="AlphaFoldDB" id="A0AA88S694"/>
<dbReference type="FunFam" id="3.40.50.2000:FF:000047">
    <property type="entry name" value="Glycosyltransferase"/>
    <property type="match status" value="1"/>
</dbReference>
<dbReference type="EMBL" id="JAVXUO010000375">
    <property type="protein sequence ID" value="KAK2992831.1"/>
    <property type="molecule type" value="Genomic_DNA"/>
</dbReference>
<reference evidence="6" key="1">
    <citation type="submission" date="2022-12" db="EMBL/GenBank/DDBJ databases">
        <title>Draft genome assemblies for two species of Escallonia (Escalloniales).</title>
        <authorList>
            <person name="Chanderbali A."/>
            <person name="Dervinis C."/>
            <person name="Anghel I."/>
            <person name="Soltis D."/>
            <person name="Soltis P."/>
            <person name="Zapata F."/>
        </authorList>
    </citation>
    <scope>NUCLEOTIDE SEQUENCE</scope>
    <source>
        <strain evidence="6">UCBG92.1500</strain>
        <tissue evidence="6">Leaf</tissue>
    </source>
</reference>
<sequence length="519" mass="58782">MEMEDIKLHVLFLPYFTPSHMIPLVDTARLFAAGGVDVTIIATPSNALLFQNSIDHAIISGHRISVQMLKFPSTEVGLPEGIENFSAITSPEMASKVFHAIGLLQKPMEQLIRSLGPDCIFSDMFFPWTVNVAKELNIPRLLFYPSSFFYHCVSHSLKIYAPHEKVHSDTENFLIPGLPDAIEMKRSQLQEHVKTQTMYGEIIKVIKESELLSYGAVHNTIYELEPAYADHYRNVKGMKAWHVGPLFHFSRVNPSKTFISAQHTSLSWLDTQRAKSVLYVCFGSMVRFFETQLREIALALEASNFPFVWFVRKREENNEDEEESWFPSGFEAQIRQANKGLVIRGWAPQLMILDHPAIGGFMSHCGWNSVLEAVTAGVPMITWPLYAEQFYNEKLVELLRVGVRVGTETWNSSPEITGPLVGKDEIVEAITRLMGDSDEVKQIRQQAKEKAVMAKRAVEEGGSSYNDLAALIDELKSCSQERMNNFAKKIRSAIFVLVVLILKLTRFLRRLSATLSHEL</sequence>
<proteinExistence type="inferred from homology"/>
<dbReference type="InterPro" id="IPR035595">
    <property type="entry name" value="UDP_glycos_trans_CS"/>
</dbReference>
<evidence type="ECO:0000256" key="4">
    <source>
        <dbReference type="RuleBase" id="RU003718"/>
    </source>
</evidence>
<accession>A0AA88S694</accession>
<dbReference type="PANTHER" id="PTHR48047:SF150">
    <property type="entry name" value="SOLANIDINE UDP-GLUCOSE GLUCOSYLTRANSFERASE 1"/>
    <property type="match status" value="1"/>
</dbReference>
<dbReference type="Gene3D" id="3.40.50.2000">
    <property type="entry name" value="Glycogen Phosphorylase B"/>
    <property type="match status" value="2"/>
</dbReference>
<gene>
    <name evidence="6" type="ORF">RJ640_001179</name>
</gene>
<keyword evidence="7" id="KW-1185">Reference proteome</keyword>
<evidence type="ECO:0000256" key="3">
    <source>
        <dbReference type="ARBA" id="ARBA00022679"/>
    </source>
</evidence>
<dbReference type="PROSITE" id="PS00375">
    <property type="entry name" value="UDPGT"/>
    <property type="match status" value="1"/>
</dbReference>
<protein>
    <recommendedName>
        <fullName evidence="5">Glycosyltransferase</fullName>
        <ecNumber evidence="5">2.4.1.-</ecNumber>
    </recommendedName>
</protein>
<dbReference type="FunFam" id="3.40.50.2000:FF:000071">
    <property type="entry name" value="Glycosyltransferase"/>
    <property type="match status" value="1"/>
</dbReference>
<evidence type="ECO:0000313" key="6">
    <source>
        <dbReference type="EMBL" id="KAK2992831.1"/>
    </source>
</evidence>
<dbReference type="GO" id="GO:0035251">
    <property type="term" value="F:UDP-glucosyltransferase activity"/>
    <property type="evidence" value="ECO:0007669"/>
    <property type="project" value="TreeGrafter"/>
</dbReference>
<evidence type="ECO:0000313" key="7">
    <source>
        <dbReference type="Proteomes" id="UP001187471"/>
    </source>
</evidence>
<name>A0AA88S694_9ASTE</name>
<dbReference type="CDD" id="cd03784">
    <property type="entry name" value="GT1_Gtf-like"/>
    <property type="match status" value="1"/>
</dbReference>